<reference evidence="3 4" key="1">
    <citation type="submission" date="2018-01" db="EMBL/GenBank/DDBJ databases">
        <title>Glutamicibacter soli strain NHPC-3 Whole genome sequence and assembly.</title>
        <authorList>
            <person name="Choudhury P."/>
            <person name="Gupta D."/>
            <person name="Sengupta K."/>
            <person name="Jawed A."/>
            <person name="Sultana N."/>
            <person name="Saha P."/>
        </authorList>
    </citation>
    <scope>NUCLEOTIDE SEQUENCE [LARGE SCALE GENOMIC DNA]</scope>
    <source>
        <strain evidence="3 4">NHPC-3</strain>
    </source>
</reference>
<comment type="caution">
    <text evidence="3">The sequence shown here is derived from an EMBL/GenBank/DDBJ whole genome shotgun (WGS) entry which is preliminary data.</text>
</comment>
<organism evidence="3 4">
    <name type="scientific">Glutamicibacter soli</name>
    <dbReference type="NCBI Taxonomy" id="453836"/>
    <lineage>
        <taxon>Bacteria</taxon>
        <taxon>Bacillati</taxon>
        <taxon>Actinomycetota</taxon>
        <taxon>Actinomycetes</taxon>
        <taxon>Micrococcales</taxon>
        <taxon>Micrococcaceae</taxon>
        <taxon>Glutamicibacter</taxon>
    </lineage>
</organism>
<accession>A0A365YAJ3</accession>
<dbReference type="GO" id="GO:0016757">
    <property type="term" value="F:glycosyltransferase activity"/>
    <property type="evidence" value="ECO:0007669"/>
    <property type="project" value="InterPro"/>
</dbReference>
<sequence length="339" mass="37674">MIVLQGFPPNRTTTNPYLVMLAETLRAQPDVEVQNFTWKTALTGTFDVYHVHWPENLGSGSSPLKSLARQLLTLAFLARLKAKRIPIVRTVHNLERPSGLGRLQHRILDTFENQTAVRIRLNRHTPCPPGSAVRLIPHGHYIDWFSRFPAPQTVPGRIAFTGLVRRYKGVESLITAFRALRGPGLSLHVAGNPSSESISGEIRRLCGDDQRIHLSLAFQSEEDFAREIREAQLVVLPYKLMHNSGGTLAALSLQRPVLIPDNEINRELAREVGPGWVHLFSGELTAEDLQRAVDAVEQNPPAQAPDLSSRGWEHTGRAHVRAYEQALHRIGASIPGVSA</sequence>
<keyword evidence="4" id="KW-1185">Reference proteome</keyword>
<dbReference type="SUPFAM" id="SSF53756">
    <property type="entry name" value="UDP-Glycosyltransferase/glycogen phosphorylase"/>
    <property type="match status" value="1"/>
</dbReference>
<dbReference type="RefSeq" id="WP_113607794.1">
    <property type="nucleotide sequence ID" value="NZ_POAF01000007.1"/>
</dbReference>
<dbReference type="InterPro" id="IPR001296">
    <property type="entry name" value="Glyco_trans_1"/>
</dbReference>
<dbReference type="Gene3D" id="3.40.50.2000">
    <property type="entry name" value="Glycogen Phosphorylase B"/>
    <property type="match status" value="2"/>
</dbReference>
<dbReference type="EMBL" id="POAF01000007">
    <property type="protein sequence ID" value="RBL99637.1"/>
    <property type="molecule type" value="Genomic_DNA"/>
</dbReference>
<keyword evidence="1 3" id="KW-0808">Transferase</keyword>
<evidence type="ECO:0000313" key="4">
    <source>
        <dbReference type="Proteomes" id="UP000252167"/>
    </source>
</evidence>
<evidence type="ECO:0000259" key="2">
    <source>
        <dbReference type="Pfam" id="PF00534"/>
    </source>
</evidence>
<dbReference type="Proteomes" id="UP000252167">
    <property type="component" value="Unassembled WGS sequence"/>
</dbReference>
<evidence type="ECO:0000256" key="1">
    <source>
        <dbReference type="ARBA" id="ARBA00022679"/>
    </source>
</evidence>
<gene>
    <name evidence="3" type="ORF">C1H84_14580</name>
</gene>
<proteinExistence type="predicted"/>
<evidence type="ECO:0000313" key="3">
    <source>
        <dbReference type="EMBL" id="RBL99637.1"/>
    </source>
</evidence>
<name>A0A365YAJ3_9MICC</name>
<feature type="domain" description="Glycosyl transferase family 1" evidence="2">
    <location>
        <begin position="158"/>
        <end position="302"/>
    </location>
</feature>
<protein>
    <submittedName>
        <fullName evidence="3">Glycosyl transferase</fullName>
    </submittedName>
</protein>
<dbReference type="AlphaFoldDB" id="A0A365YAJ3"/>
<dbReference type="Pfam" id="PF00534">
    <property type="entry name" value="Glycos_transf_1"/>
    <property type="match status" value="1"/>
</dbReference>